<name>A0ABU7A5E0_9TELE</name>
<comment type="caution">
    <text evidence="1">The sequence shown here is derived from an EMBL/GenBank/DDBJ whole genome shotgun (WGS) entry which is preliminary data.</text>
</comment>
<protein>
    <submittedName>
        <fullName evidence="1">Uncharacterized protein</fullName>
    </submittedName>
</protein>
<proteinExistence type="predicted"/>
<evidence type="ECO:0000313" key="2">
    <source>
        <dbReference type="Proteomes" id="UP001345963"/>
    </source>
</evidence>
<dbReference type="EMBL" id="JAHUTI010002031">
    <property type="protein sequence ID" value="MED6233217.1"/>
    <property type="molecule type" value="Genomic_DNA"/>
</dbReference>
<reference evidence="1 2" key="1">
    <citation type="submission" date="2021-07" db="EMBL/GenBank/DDBJ databases">
        <authorList>
            <person name="Palmer J.M."/>
        </authorList>
    </citation>
    <scope>NUCLEOTIDE SEQUENCE [LARGE SCALE GENOMIC DNA]</scope>
    <source>
        <strain evidence="1 2">AT_MEX2019</strain>
        <tissue evidence="1">Muscle</tissue>
    </source>
</reference>
<sequence>MPGFRGHEELTHLLFGSGSMAAPAIQTGGEAVQPCTPEYPRVPLSLGVSGKSSNGRSVFAITSNINCPRLSASRGPHILLAVLVVLHFRVFGLEQCRHLRDPGLYTLERPGDVVWWLKVGGLLGPRLDHMARTL</sequence>
<keyword evidence="2" id="KW-1185">Reference proteome</keyword>
<gene>
    <name evidence="1" type="ORF">ATANTOWER_008616</name>
</gene>
<organism evidence="1 2">
    <name type="scientific">Ataeniobius toweri</name>
    <dbReference type="NCBI Taxonomy" id="208326"/>
    <lineage>
        <taxon>Eukaryota</taxon>
        <taxon>Metazoa</taxon>
        <taxon>Chordata</taxon>
        <taxon>Craniata</taxon>
        <taxon>Vertebrata</taxon>
        <taxon>Euteleostomi</taxon>
        <taxon>Actinopterygii</taxon>
        <taxon>Neopterygii</taxon>
        <taxon>Teleostei</taxon>
        <taxon>Neoteleostei</taxon>
        <taxon>Acanthomorphata</taxon>
        <taxon>Ovalentaria</taxon>
        <taxon>Atherinomorphae</taxon>
        <taxon>Cyprinodontiformes</taxon>
        <taxon>Goodeidae</taxon>
        <taxon>Ataeniobius</taxon>
    </lineage>
</organism>
<dbReference type="Proteomes" id="UP001345963">
    <property type="component" value="Unassembled WGS sequence"/>
</dbReference>
<accession>A0ABU7A5E0</accession>
<evidence type="ECO:0000313" key="1">
    <source>
        <dbReference type="EMBL" id="MED6233217.1"/>
    </source>
</evidence>